<protein>
    <submittedName>
        <fullName evidence="4">Unannotated protein</fullName>
    </submittedName>
</protein>
<dbReference type="InterPro" id="IPR016181">
    <property type="entry name" value="Acyl_CoA_acyltransferase"/>
</dbReference>
<dbReference type="CDD" id="cd04301">
    <property type="entry name" value="NAT_SF"/>
    <property type="match status" value="1"/>
</dbReference>
<dbReference type="Pfam" id="PF00583">
    <property type="entry name" value="Acetyltransf_1"/>
    <property type="match status" value="1"/>
</dbReference>
<dbReference type="PANTHER" id="PTHR10908:SF0">
    <property type="entry name" value="SEROTONIN N-ACETYLTRANSFERASE"/>
    <property type="match status" value="1"/>
</dbReference>
<dbReference type="GO" id="GO:0008080">
    <property type="term" value="F:N-acetyltransferase activity"/>
    <property type="evidence" value="ECO:0007669"/>
    <property type="project" value="UniProtKB-ARBA"/>
</dbReference>
<accession>A0A6J6JZ99</accession>
<name>A0A6J6JZ99_9ZZZZ</name>
<dbReference type="AlphaFoldDB" id="A0A6J6JZ99"/>
<keyword evidence="2" id="KW-0012">Acyltransferase</keyword>
<evidence type="ECO:0000256" key="1">
    <source>
        <dbReference type="ARBA" id="ARBA00022679"/>
    </source>
</evidence>
<organism evidence="4">
    <name type="scientific">freshwater metagenome</name>
    <dbReference type="NCBI Taxonomy" id="449393"/>
    <lineage>
        <taxon>unclassified sequences</taxon>
        <taxon>metagenomes</taxon>
        <taxon>ecological metagenomes</taxon>
    </lineage>
</organism>
<dbReference type="EMBL" id="CAEZWE010000002">
    <property type="protein sequence ID" value="CAB4641029.1"/>
    <property type="molecule type" value="Genomic_DNA"/>
</dbReference>
<dbReference type="Gene3D" id="3.40.630.30">
    <property type="match status" value="1"/>
</dbReference>
<evidence type="ECO:0000256" key="2">
    <source>
        <dbReference type="ARBA" id="ARBA00023315"/>
    </source>
</evidence>
<evidence type="ECO:0000259" key="3">
    <source>
        <dbReference type="PROSITE" id="PS51186"/>
    </source>
</evidence>
<feature type="domain" description="N-acetyltransferase" evidence="3">
    <location>
        <begin position="15"/>
        <end position="174"/>
    </location>
</feature>
<dbReference type="SUPFAM" id="SSF55729">
    <property type="entry name" value="Acyl-CoA N-acyltransferases (Nat)"/>
    <property type="match status" value="1"/>
</dbReference>
<keyword evidence="1" id="KW-0808">Transferase</keyword>
<reference evidence="4" key="1">
    <citation type="submission" date="2020-05" db="EMBL/GenBank/DDBJ databases">
        <authorList>
            <person name="Chiriac C."/>
            <person name="Salcher M."/>
            <person name="Ghai R."/>
            <person name="Kavagutti S V."/>
        </authorList>
    </citation>
    <scope>NUCLEOTIDE SEQUENCE</scope>
</reference>
<sequence length="174" mass="19179">MPQLPLRRIPRTPTLVIRPLIATDVDHILELQELAYAGYYLESADSFTVKIAAGPETCFGAWFEGQLVGYLVAVPLSGDEPLHLNSTDLQSTPMGKAQVLYIHDLAVHPERRKTGLGDVLLVHLYDSANRYGIETYSLVAVQNSTGYWAQRGFEPQGGPPAIGYGPEAVRMSRR</sequence>
<proteinExistence type="predicted"/>
<evidence type="ECO:0000313" key="4">
    <source>
        <dbReference type="EMBL" id="CAB4641029.1"/>
    </source>
</evidence>
<dbReference type="PANTHER" id="PTHR10908">
    <property type="entry name" value="SEROTONIN N-ACETYLTRANSFERASE"/>
    <property type="match status" value="1"/>
</dbReference>
<dbReference type="InterPro" id="IPR051635">
    <property type="entry name" value="SNAT-like"/>
</dbReference>
<dbReference type="PROSITE" id="PS51186">
    <property type="entry name" value="GNAT"/>
    <property type="match status" value="1"/>
</dbReference>
<dbReference type="InterPro" id="IPR000182">
    <property type="entry name" value="GNAT_dom"/>
</dbReference>
<gene>
    <name evidence="4" type="ORF">UFOPK2169_00069</name>
</gene>